<proteinExistence type="predicted"/>
<dbReference type="EMBL" id="WTYV01000005">
    <property type="protein sequence ID" value="MXO72691.1"/>
    <property type="molecule type" value="Genomic_DNA"/>
</dbReference>
<evidence type="ECO:0000313" key="3">
    <source>
        <dbReference type="Proteomes" id="UP000466966"/>
    </source>
</evidence>
<dbReference type="InterPro" id="IPR038740">
    <property type="entry name" value="BioF2-like_GNAT_dom"/>
</dbReference>
<dbReference type="Pfam" id="PF13480">
    <property type="entry name" value="Acetyltransf_6"/>
    <property type="match status" value="1"/>
</dbReference>
<reference evidence="2 3" key="1">
    <citation type="submission" date="2019-12" db="EMBL/GenBank/DDBJ databases">
        <title>Genomic-based taxomic classification of the family Erythrobacteraceae.</title>
        <authorList>
            <person name="Xu L."/>
        </authorList>
    </citation>
    <scope>NUCLEOTIDE SEQUENCE [LARGE SCALE GENOMIC DNA]</scope>
    <source>
        <strain evidence="2 3">M0322</strain>
    </source>
</reference>
<name>A0A844Z136_9SPHN</name>
<feature type="domain" description="BioF2-like acetyltransferase" evidence="1">
    <location>
        <begin position="206"/>
        <end position="328"/>
    </location>
</feature>
<organism evidence="2 3">
    <name type="scientific">Alteraurantiacibacter buctensis</name>
    <dbReference type="NCBI Taxonomy" id="1503981"/>
    <lineage>
        <taxon>Bacteria</taxon>
        <taxon>Pseudomonadati</taxon>
        <taxon>Pseudomonadota</taxon>
        <taxon>Alphaproteobacteria</taxon>
        <taxon>Sphingomonadales</taxon>
        <taxon>Erythrobacteraceae</taxon>
        <taxon>Alteraurantiacibacter</taxon>
    </lineage>
</organism>
<keyword evidence="3" id="KW-1185">Reference proteome</keyword>
<dbReference type="AlphaFoldDB" id="A0A844Z136"/>
<dbReference type="SUPFAM" id="SSF55729">
    <property type="entry name" value="Acyl-CoA N-acyltransferases (Nat)"/>
    <property type="match status" value="1"/>
</dbReference>
<gene>
    <name evidence="2" type="ORF">GRI99_13745</name>
</gene>
<dbReference type="InterPro" id="IPR016181">
    <property type="entry name" value="Acyl_CoA_acyltransferase"/>
</dbReference>
<accession>A0A844Z136</accession>
<evidence type="ECO:0000313" key="2">
    <source>
        <dbReference type="EMBL" id="MXO72691.1"/>
    </source>
</evidence>
<protein>
    <submittedName>
        <fullName evidence="2">GNAT family N-acetyltransferase</fullName>
    </submittedName>
</protein>
<comment type="caution">
    <text evidence="2">The sequence shown here is derived from an EMBL/GenBank/DDBJ whole genome shotgun (WGS) entry which is preliminary data.</text>
</comment>
<dbReference type="OrthoDB" id="213519at2"/>
<keyword evidence="2" id="KW-0808">Transferase</keyword>
<evidence type="ECO:0000259" key="1">
    <source>
        <dbReference type="Pfam" id="PF13480"/>
    </source>
</evidence>
<dbReference type="GO" id="GO:0016740">
    <property type="term" value="F:transferase activity"/>
    <property type="evidence" value="ECO:0007669"/>
    <property type="project" value="UniProtKB-KW"/>
</dbReference>
<dbReference type="Proteomes" id="UP000466966">
    <property type="component" value="Unassembled WGS sequence"/>
</dbReference>
<dbReference type="RefSeq" id="WP_160772600.1">
    <property type="nucleotide sequence ID" value="NZ_WTYV01000005.1"/>
</dbReference>
<sequence length="394" mass="43159">MSRLAPHAIERLPLVSPPPESDAPARAQVRLVLRPWADCDTAQQRAAWDALAARTAEPNPFYESWFLLPSLRALDPQGSVSLACLEVDGQLAGLLPLRRYSSYYGYPLPHLRGWVHDNAFCGLPLVAAGMEALFWRELLAHCDAHAGRALFLHLLHMPTDSALHTSLKGLLAGERRKAASVQVEERAMLASRLSPEAYLEASLAGKKRKELRRQQRRLEELGPLATTHARTPDEVAAWVERFLALEARGWKGQAGSAIASDPANAAWFRAALVAGAEAGRVECLALEQNGQPLAMLANFITAPGAYSFKTAFAEDFARFSPGVLLQVANLALLERPEIAWTDSCAAADHLMIDHFWRERRRVARHSIAIGGQARQALFGLLLRHEIGHAPGGLA</sequence>